<feature type="region of interest" description="Disordered" evidence="1">
    <location>
        <begin position="1"/>
        <end position="31"/>
    </location>
</feature>
<name>A0A150SAD4_SORCE</name>
<evidence type="ECO:0000256" key="1">
    <source>
        <dbReference type="SAM" id="MobiDB-lite"/>
    </source>
</evidence>
<evidence type="ECO:0000313" key="2">
    <source>
        <dbReference type="EMBL" id="KYF89372.1"/>
    </source>
</evidence>
<gene>
    <name evidence="2" type="ORF">BE17_47690</name>
</gene>
<dbReference type="Proteomes" id="UP000075635">
    <property type="component" value="Unassembled WGS sequence"/>
</dbReference>
<reference evidence="2 3" key="1">
    <citation type="submission" date="2014-02" db="EMBL/GenBank/DDBJ databases">
        <title>The small core and large imbalanced accessory genome model reveals a collaborative survival strategy of Sorangium cellulosum strains in nature.</title>
        <authorList>
            <person name="Han K."/>
            <person name="Peng R."/>
            <person name="Blom J."/>
            <person name="Li Y.-Z."/>
        </authorList>
    </citation>
    <scope>NUCLEOTIDE SEQUENCE [LARGE SCALE GENOMIC DNA]</scope>
    <source>
        <strain evidence="2 3">So0011-07</strain>
    </source>
</reference>
<comment type="caution">
    <text evidence="2">The sequence shown here is derived from an EMBL/GenBank/DDBJ whole genome shotgun (WGS) entry which is preliminary data.</text>
</comment>
<protein>
    <submittedName>
        <fullName evidence="2">Uncharacterized protein</fullName>
    </submittedName>
</protein>
<dbReference type="AlphaFoldDB" id="A0A150SAD4"/>
<evidence type="ECO:0000313" key="3">
    <source>
        <dbReference type="Proteomes" id="UP000075635"/>
    </source>
</evidence>
<dbReference type="EMBL" id="JEMB01001233">
    <property type="protein sequence ID" value="KYF89372.1"/>
    <property type="molecule type" value="Genomic_DNA"/>
</dbReference>
<sequence>MLEDRSAYSCNGGPGGDGAEGGYGGPGRGGDSIGIAYLDEDRLTVEGVTFTLGPPGKGGISWDDQGKMISGEDGVAVETRRFAE</sequence>
<organism evidence="2 3">
    <name type="scientific">Sorangium cellulosum</name>
    <name type="common">Polyangium cellulosum</name>
    <dbReference type="NCBI Taxonomy" id="56"/>
    <lineage>
        <taxon>Bacteria</taxon>
        <taxon>Pseudomonadati</taxon>
        <taxon>Myxococcota</taxon>
        <taxon>Polyangia</taxon>
        <taxon>Polyangiales</taxon>
        <taxon>Polyangiaceae</taxon>
        <taxon>Sorangium</taxon>
    </lineage>
</organism>
<feature type="compositionally biased region" description="Gly residues" evidence="1">
    <location>
        <begin position="12"/>
        <end position="31"/>
    </location>
</feature>
<accession>A0A150SAD4</accession>
<proteinExistence type="predicted"/>